<accession>A0A8J6NGX0</accession>
<proteinExistence type="inferred from homology"/>
<dbReference type="CDD" id="cd02042">
    <property type="entry name" value="ParAB_family"/>
    <property type="match status" value="1"/>
</dbReference>
<name>A0A8J6NGX0_9CHLR</name>
<dbReference type="PIRSF" id="PIRSF009320">
    <property type="entry name" value="Nuc_binding_HP_1000"/>
    <property type="match status" value="1"/>
</dbReference>
<dbReference type="InterPro" id="IPR027417">
    <property type="entry name" value="P-loop_NTPase"/>
</dbReference>
<organism evidence="3 4">
    <name type="scientific">Candidatus Desulfolinea nitratireducens</name>
    <dbReference type="NCBI Taxonomy" id="2841698"/>
    <lineage>
        <taxon>Bacteria</taxon>
        <taxon>Bacillati</taxon>
        <taxon>Chloroflexota</taxon>
        <taxon>Anaerolineae</taxon>
        <taxon>Anaerolineales</taxon>
        <taxon>Anaerolineales incertae sedis</taxon>
        <taxon>Candidatus Desulfolinea</taxon>
    </lineage>
</organism>
<reference evidence="3 4" key="1">
    <citation type="submission" date="2020-08" db="EMBL/GenBank/DDBJ databases">
        <title>Bridging the membrane lipid divide: bacteria of the FCB group superphylum have the potential to synthesize archaeal ether lipids.</title>
        <authorList>
            <person name="Villanueva L."/>
            <person name="Von Meijenfeldt F.A.B."/>
            <person name="Westbye A.B."/>
            <person name="Yadav S."/>
            <person name="Hopmans E.C."/>
            <person name="Dutilh B.E."/>
            <person name="Sinninghe Damste J.S."/>
        </authorList>
    </citation>
    <scope>NUCLEOTIDE SEQUENCE [LARGE SCALE GENOMIC DNA]</scope>
    <source>
        <strain evidence="3">NIOZ-UU36</strain>
    </source>
</reference>
<dbReference type="Pfam" id="PF13614">
    <property type="entry name" value="AAA_31"/>
    <property type="match status" value="1"/>
</dbReference>
<feature type="domain" description="AAA" evidence="2">
    <location>
        <begin position="4"/>
        <end position="177"/>
    </location>
</feature>
<evidence type="ECO:0000259" key="2">
    <source>
        <dbReference type="Pfam" id="PF13614"/>
    </source>
</evidence>
<dbReference type="Proteomes" id="UP000614469">
    <property type="component" value="Unassembled WGS sequence"/>
</dbReference>
<dbReference type="Gene3D" id="3.40.50.300">
    <property type="entry name" value="P-loop containing nucleotide triphosphate hydrolases"/>
    <property type="match status" value="1"/>
</dbReference>
<comment type="similarity">
    <text evidence="1">Belongs to the ParA family.</text>
</comment>
<evidence type="ECO:0000313" key="3">
    <source>
        <dbReference type="EMBL" id="MBC8335573.1"/>
    </source>
</evidence>
<dbReference type="PANTHER" id="PTHR13696">
    <property type="entry name" value="P-LOOP CONTAINING NUCLEOSIDE TRIPHOSPHATE HYDROLASE"/>
    <property type="match status" value="1"/>
</dbReference>
<evidence type="ECO:0000313" key="4">
    <source>
        <dbReference type="Proteomes" id="UP000614469"/>
    </source>
</evidence>
<sequence>MTYVITVSNEKGGVAKTTTTLSLGAALAEKGYQILLIDLDAQANLTLALGFEPGGAALTSSDILLENIPLENVWQKSDVERLDLVPSSQKMERAEQLLPIHLNYSTRLADAIQASHPTKYDFLLIDCPPALGAVTLNALNASDLLIVPTQAEYFSAYALRNMMTLVRKVRSENNPPLAYRILITMLDRRNRSHRTIQAQLENTFGDGLFKSIIEIDTKLRESPILGLPITKYKSNTRGSEQYRLLAQELVEYVKETNQQPT</sequence>
<dbReference type="PANTHER" id="PTHR13696:SF99">
    <property type="entry name" value="COBYRINIC ACID AC-DIAMIDE SYNTHASE"/>
    <property type="match status" value="1"/>
</dbReference>
<dbReference type="AlphaFoldDB" id="A0A8J6NGX0"/>
<protein>
    <submittedName>
        <fullName evidence="3">ParA family protein</fullName>
    </submittedName>
</protein>
<comment type="caution">
    <text evidence="3">The sequence shown here is derived from an EMBL/GenBank/DDBJ whole genome shotgun (WGS) entry which is preliminary data.</text>
</comment>
<gene>
    <name evidence="3" type="ORF">H8E29_09925</name>
</gene>
<dbReference type="InterPro" id="IPR050678">
    <property type="entry name" value="DNA_Partitioning_ATPase"/>
</dbReference>
<dbReference type="FunFam" id="3.40.50.300:FF:000285">
    <property type="entry name" value="Sporulation initiation inhibitor Soj"/>
    <property type="match status" value="1"/>
</dbReference>
<dbReference type="InterPro" id="IPR025669">
    <property type="entry name" value="AAA_dom"/>
</dbReference>
<evidence type="ECO:0000256" key="1">
    <source>
        <dbReference type="ARBA" id="ARBA00006976"/>
    </source>
</evidence>
<dbReference type="EMBL" id="JACNJN010000114">
    <property type="protein sequence ID" value="MBC8335573.1"/>
    <property type="molecule type" value="Genomic_DNA"/>
</dbReference>
<dbReference type="SUPFAM" id="SSF52540">
    <property type="entry name" value="P-loop containing nucleoside triphosphate hydrolases"/>
    <property type="match status" value="1"/>
</dbReference>